<dbReference type="STRING" id="158441.A0A226EHP3"/>
<dbReference type="SUPFAM" id="SSF47473">
    <property type="entry name" value="EF-hand"/>
    <property type="match status" value="1"/>
</dbReference>
<feature type="compositionally biased region" description="Low complexity" evidence="2">
    <location>
        <begin position="94"/>
        <end position="124"/>
    </location>
</feature>
<gene>
    <name evidence="3" type="ORF">Fcan01_09937</name>
</gene>
<accession>A0A226EHP3</accession>
<comment type="caution">
    <text evidence="3">The sequence shown here is derived from an EMBL/GenBank/DDBJ whole genome shotgun (WGS) entry which is preliminary data.</text>
</comment>
<evidence type="ECO:0000256" key="2">
    <source>
        <dbReference type="SAM" id="MobiDB-lite"/>
    </source>
</evidence>
<evidence type="ECO:0000313" key="4">
    <source>
        <dbReference type="Proteomes" id="UP000198287"/>
    </source>
</evidence>
<sequence>MRIDDSHDHPSSLSLQVEMTLEQSVHQKLSLMEKELSSSSSDHNSQSRGLSPGPGQTLTTLTASPTTPSGDESSSASGSAKKISFGKVFSKNEQPQSITSPSPTSANANASSSFQQNSSASQNSYSCTANHGNHNHNSKGGSSNPGTPTSPNLGKSRHSSTSSTGSDKDKSVRVTRKVFNTWRNVCGKKTKDLFKRWKTLPEHQTENDDDCHPGSTTSTPGRTTPTTPGFSGGGDPPPTTTVGKIRMLVKKHSQVEMPEPVVVDEKSSWSVHVWATYVQRGSVDEEGESEEKQPGRDFLSDFQKVKLTHFFRHVLDMNKDDVISASDFVALNQASERIRHYIEWSSECIEFHILKEVHSGFLECFLNQPLDECSVMYYCHSDKETRDHVNIEEWLDVWGELLHGKRVMETLPLWLQYFPKVLFQVINKNGELSQYVFGICSQDSLTCPFPIDYSALNTSPDDLEPYNPVNDKDTSNRRSVIV</sequence>
<feature type="region of interest" description="Disordered" evidence="2">
    <location>
        <begin position="203"/>
        <end position="239"/>
    </location>
</feature>
<dbReference type="Gene3D" id="1.10.238.10">
    <property type="entry name" value="EF-hand"/>
    <property type="match status" value="1"/>
</dbReference>
<dbReference type="PROSITE" id="PS00018">
    <property type="entry name" value="EF_HAND_1"/>
    <property type="match status" value="1"/>
</dbReference>
<dbReference type="Proteomes" id="UP000198287">
    <property type="component" value="Unassembled WGS sequence"/>
</dbReference>
<evidence type="ECO:0000256" key="1">
    <source>
        <dbReference type="ARBA" id="ARBA00022837"/>
    </source>
</evidence>
<feature type="region of interest" description="Disordered" evidence="2">
    <location>
        <begin position="1"/>
        <end position="172"/>
    </location>
</feature>
<name>A0A226EHP3_FOLCA</name>
<feature type="compositionally biased region" description="Low complexity" evidence="2">
    <location>
        <begin position="213"/>
        <end position="229"/>
    </location>
</feature>
<reference evidence="3 4" key="1">
    <citation type="submission" date="2015-12" db="EMBL/GenBank/DDBJ databases">
        <title>The genome of Folsomia candida.</title>
        <authorList>
            <person name="Faddeeva A."/>
            <person name="Derks M.F."/>
            <person name="Anvar Y."/>
            <person name="Smit S."/>
            <person name="Van Straalen N."/>
            <person name="Roelofs D."/>
        </authorList>
    </citation>
    <scope>NUCLEOTIDE SEQUENCE [LARGE SCALE GENOMIC DNA]</scope>
    <source>
        <strain evidence="3 4">VU population</strain>
        <tissue evidence="3">Whole body</tissue>
    </source>
</reference>
<evidence type="ECO:0008006" key="5">
    <source>
        <dbReference type="Google" id="ProtNLM"/>
    </source>
</evidence>
<dbReference type="AlphaFoldDB" id="A0A226EHP3"/>
<feature type="compositionally biased region" description="Basic and acidic residues" evidence="2">
    <location>
        <begin position="203"/>
        <end position="212"/>
    </location>
</feature>
<dbReference type="InterPro" id="IPR011992">
    <property type="entry name" value="EF-hand-dom_pair"/>
</dbReference>
<feature type="region of interest" description="Disordered" evidence="2">
    <location>
        <begin position="462"/>
        <end position="482"/>
    </location>
</feature>
<keyword evidence="1" id="KW-0106">Calcium</keyword>
<feature type="compositionally biased region" description="Basic and acidic residues" evidence="2">
    <location>
        <begin position="1"/>
        <end position="10"/>
    </location>
</feature>
<organism evidence="3 4">
    <name type="scientific">Folsomia candida</name>
    <name type="common">Springtail</name>
    <dbReference type="NCBI Taxonomy" id="158441"/>
    <lineage>
        <taxon>Eukaryota</taxon>
        <taxon>Metazoa</taxon>
        <taxon>Ecdysozoa</taxon>
        <taxon>Arthropoda</taxon>
        <taxon>Hexapoda</taxon>
        <taxon>Collembola</taxon>
        <taxon>Entomobryomorpha</taxon>
        <taxon>Isotomoidea</taxon>
        <taxon>Isotomidae</taxon>
        <taxon>Proisotominae</taxon>
        <taxon>Folsomia</taxon>
    </lineage>
</organism>
<dbReference type="InterPro" id="IPR018247">
    <property type="entry name" value="EF_Hand_1_Ca_BS"/>
</dbReference>
<protein>
    <recommendedName>
        <fullName evidence="5">Sarcoplasmic calcium-binding proteins II, V, VI, and VII</fullName>
    </recommendedName>
</protein>
<proteinExistence type="predicted"/>
<evidence type="ECO:0000313" key="3">
    <source>
        <dbReference type="EMBL" id="OXA56146.1"/>
    </source>
</evidence>
<dbReference type="EMBL" id="LNIX01000004">
    <property type="protein sequence ID" value="OXA56146.1"/>
    <property type="molecule type" value="Genomic_DNA"/>
</dbReference>
<keyword evidence="4" id="KW-1185">Reference proteome</keyword>
<feature type="compositionally biased region" description="Low complexity" evidence="2">
    <location>
        <begin position="57"/>
        <end position="87"/>
    </location>
</feature>
<dbReference type="OrthoDB" id="6041230at2759"/>